<gene>
    <name evidence="3" type="ORF">SCF082_LOCUS46435</name>
</gene>
<dbReference type="SUPFAM" id="SSF50729">
    <property type="entry name" value="PH domain-like"/>
    <property type="match status" value="1"/>
</dbReference>
<dbReference type="Proteomes" id="UP001642464">
    <property type="component" value="Unassembled WGS sequence"/>
</dbReference>
<dbReference type="Gene3D" id="2.30.29.30">
    <property type="entry name" value="Pleckstrin-homology domain (PH domain)/Phosphotyrosine-binding domain (PTB)"/>
    <property type="match status" value="1"/>
</dbReference>
<feature type="region of interest" description="Disordered" evidence="1">
    <location>
        <begin position="114"/>
        <end position="151"/>
    </location>
</feature>
<dbReference type="InterPro" id="IPR001849">
    <property type="entry name" value="PH_domain"/>
</dbReference>
<evidence type="ECO:0000313" key="4">
    <source>
        <dbReference type="Proteomes" id="UP001642464"/>
    </source>
</evidence>
<accession>A0ABP0REX3</accession>
<sequence length="277" mass="30757">MERSERAEVGLRSSFSSHKLAGMLEKQSRWRKEWSERFFVMDEDCIKYFVSPPAFLEDTAEESRGKIHLAGLVAEIAQDVGRPYCIRVGRDLLSCKSEPEQRKWLQAINGAAGALDGPSAASESAQTRPRCTDDEDQRPGEEEQDQAPDAKPGALYELAMRLRASDASVFERLCDSEGDEQTAAYMPGRVPPEAQSCLICGATKHEHKWMCRRGLKNARRCAGSVCYCCARATTVLKITRSVQALKAAGAIELVRIMCSEIRRGLSSHDVCCCSRCQ</sequence>
<dbReference type="InterPro" id="IPR011993">
    <property type="entry name" value="PH-like_dom_sf"/>
</dbReference>
<name>A0ABP0REX3_9DINO</name>
<dbReference type="CDD" id="cd00821">
    <property type="entry name" value="PH"/>
    <property type="match status" value="1"/>
</dbReference>
<dbReference type="Pfam" id="PF00169">
    <property type="entry name" value="PH"/>
    <property type="match status" value="1"/>
</dbReference>
<dbReference type="SMART" id="SM00233">
    <property type="entry name" value="PH"/>
    <property type="match status" value="1"/>
</dbReference>
<keyword evidence="4" id="KW-1185">Reference proteome</keyword>
<protein>
    <recommendedName>
        <fullName evidence="2">PH domain-containing protein</fullName>
    </recommendedName>
</protein>
<dbReference type="EMBL" id="CAXAMM010041385">
    <property type="protein sequence ID" value="CAK9099134.1"/>
    <property type="molecule type" value="Genomic_DNA"/>
</dbReference>
<comment type="caution">
    <text evidence="3">The sequence shown here is derived from an EMBL/GenBank/DDBJ whole genome shotgun (WGS) entry which is preliminary data.</text>
</comment>
<dbReference type="PROSITE" id="PS50003">
    <property type="entry name" value="PH_DOMAIN"/>
    <property type="match status" value="1"/>
</dbReference>
<evidence type="ECO:0000313" key="3">
    <source>
        <dbReference type="EMBL" id="CAK9099134.1"/>
    </source>
</evidence>
<evidence type="ECO:0000256" key="1">
    <source>
        <dbReference type="SAM" id="MobiDB-lite"/>
    </source>
</evidence>
<reference evidence="3 4" key="1">
    <citation type="submission" date="2024-02" db="EMBL/GenBank/DDBJ databases">
        <authorList>
            <person name="Chen Y."/>
            <person name="Shah S."/>
            <person name="Dougan E. K."/>
            <person name="Thang M."/>
            <person name="Chan C."/>
        </authorList>
    </citation>
    <scope>NUCLEOTIDE SEQUENCE [LARGE SCALE GENOMIC DNA]</scope>
</reference>
<evidence type="ECO:0000259" key="2">
    <source>
        <dbReference type="PROSITE" id="PS50003"/>
    </source>
</evidence>
<feature type="domain" description="PH" evidence="2">
    <location>
        <begin position="17"/>
        <end position="113"/>
    </location>
</feature>
<proteinExistence type="predicted"/>
<organism evidence="3 4">
    <name type="scientific">Durusdinium trenchii</name>
    <dbReference type="NCBI Taxonomy" id="1381693"/>
    <lineage>
        <taxon>Eukaryota</taxon>
        <taxon>Sar</taxon>
        <taxon>Alveolata</taxon>
        <taxon>Dinophyceae</taxon>
        <taxon>Suessiales</taxon>
        <taxon>Symbiodiniaceae</taxon>
        <taxon>Durusdinium</taxon>
    </lineage>
</organism>